<feature type="transmembrane region" description="Helical" evidence="1">
    <location>
        <begin position="12"/>
        <end position="34"/>
    </location>
</feature>
<comment type="caution">
    <text evidence="2">The sequence shown here is derived from an EMBL/GenBank/DDBJ whole genome shotgun (WGS) entry which is preliminary data.</text>
</comment>
<evidence type="ECO:0000313" key="2">
    <source>
        <dbReference type="EMBL" id="GEK36569.1"/>
    </source>
</evidence>
<evidence type="ECO:0000313" key="3">
    <source>
        <dbReference type="Proteomes" id="UP000321361"/>
    </source>
</evidence>
<feature type="transmembrane region" description="Helical" evidence="1">
    <location>
        <begin position="40"/>
        <end position="58"/>
    </location>
</feature>
<keyword evidence="1" id="KW-1133">Transmembrane helix</keyword>
<dbReference type="AlphaFoldDB" id="A0A510WBJ6"/>
<evidence type="ECO:0000256" key="1">
    <source>
        <dbReference type="SAM" id="Phobius"/>
    </source>
</evidence>
<accession>A0A510WBJ6</accession>
<dbReference type="Proteomes" id="UP000321361">
    <property type="component" value="Unassembled WGS sequence"/>
</dbReference>
<organism evidence="2 3">
    <name type="scientific">Enterococcus thailandicus</name>
    <dbReference type="NCBI Taxonomy" id="417368"/>
    <lineage>
        <taxon>Bacteria</taxon>
        <taxon>Bacillati</taxon>
        <taxon>Bacillota</taxon>
        <taxon>Bacilli</taxon>
        <taxon>Lactobacillales</taxon>
        <taxon>Enterococcaceae</taxon>
        <taxon>Enterococcus</taxon>
    </lineage>
</organism>
<name>A0A510WBJ6_ENTTH</name>
<reference evidence="2 3" key="1">
    <citation type="submission" date="2019-07" db="EMBL/GenBank/DDBJ databases">
        <title>Whole genome shotgun sequence of Enterococcus thailandicus NBRC 101867.</title>
        <authorList>
            <person name="Hosoyama A."/>
            <person name="Uohara A."/>
            <person name="Ohji S."/>
            <person name="Ichikawa N."/>
        </authorList>
    </citation>
    <scope>NUCLEOTIDE SEQUENCE [LARGE SCALE GENOMIC DNA]</scope>
    <source>
        <strain evidence="2 3">NBRC 101867</strain>
    </source>
</reference>
<proteinExistence type="predicted"/>
<gene>
    <name evidence="2" type="ORF">ETH01_08560</name>
</gene>
<keyword evidence="1" id="KW-0812">Transmembrane</keyword>
<keyword evidence="1" id="KW-0472">Membrane</keyword>
<sequence>MFRDGMKMMGDFLLSKLHILMLMLTLVCFFVSYFFNLSGLMMLLFIGIPAILTGYLFAKNSRTK</sequence>
<dbReference type="EMBL" id="BJUG01000003">
    <property type="protein sequence ID" value="GEK36569.1"/>
    <property type="molecule type" value="Genomic_DNA"/>
</dbReference>
<protein>
    <submittedName>
        <fullName evidence="2">Uncharacterized protein</fullName>
    </submittedName>
</protein>